<comment type="caution">
    <text evidence="1">The sequence shown here is derived from an EMBL/GenBank/DDBJ whole genome shotgun (WGS) entry which is preliminary data.</text>
</comment>
<dbReference type="EMBL" id="JBHMCG010000067">
    <property type="protein sequence ID" value="MFB9573730.1"/>
    <property type="molecule type" value="Genomic_DNA"/>
</dbReference>
<evidence type="ECO:0000313" key="1">
    <source>
        <dbReference type="EMBL" id="MFB9573730.1"/>
    </source>
</evidence>
<proteinExistence type="predicted"/>
<reference evidence="1 2" key="1">
    <citation type="submission" date="2024-09" db="EMBL/GenBank/DDBJ databases">
        <authorList>
            <person name="Sun Q."/>
            <person name="Mori K."/>
        </authorList>
    </citation>
    <scope>NUCLEOTIDE SEQUENCE [LARGE SCALE GENOMIC DNA]</scope>
    <source>
        <strain evidence="1 2">JCM 3331</strain>
    </source>
</reference>
<gene>
    <name evidence="1" type="ORF">ACFFTL_15755</name>
</gene>
<accession>A0ABV5R7B6</accession>
<dbReference type="Proteomes" id="UP001589710">
    <property type="component" value="Unassembled WGS sequence"/>
</dbReference>
<keyword evidence="2" id="KW-1185">Reference proteome</keyword>
<dbReference type="RefSeq" id="WP_345509427.1">
    <property type="nucleotide sequence ID" value="NZ_BAAAXD010000002.1"/>
</dbReference>
<organism evidence="1 2">
    <name type="scientific">Streptomyces yanii</name>
    <dbReference type="NCBI Taxonomy" id="78510"/>
    <lineage>
        <taxon>Bacteria</taxon>
        <taxon>Bacillati</taxon>
        <taxon>Actinomycetota</taxon>
        <taxon>Actinomycetes</taxon>
        <taxon>Kitasatosporales</taxon>
        <taxon>Streptomycetaceae</taxon>
        <taxon>Streptomyces</taxon>
    </lineage>
</organism>
<name>A0ABV5R7B6_9ACTN</name>
<evidence type="ECO:0000313" key="2">
    <source>
        <dbReference type="Proteomes" id="UP001589710"/>
    </source>
</evidence>
<evidence type="ECO:0008006" key="3">
    <source>
        <dbReference type="Google" id="ProtNLM"/>
    </source>
</evidence>
<sequence>MRRLQAAAGPVTTFPRPLVVPYIASWSAEQARSPVVIGPRGGIAYQDEGPYDRDADGYLWLRAPAKQGCGRPDFGRVHPLRQRRVMRRLLCQVCGGPADQDERGTLWLLEDHRMDWEGWPNGLLTTHPPVCVPCAREAVRSCPNLRSGCVAVRVGSSDVSGICGIYGVRYLPGSPMTPGVVEYGDPAGRWVLASQLVRGLSDCTVDLAEFADVSARSQ</sequence>
<protein>
    <recommendedName>
        <fullName evidence="3">Phage protein</fullName>
    </recommendedName>
</protein>